<dbReference type="Pfam" id="PF06226">
    <property type="entry name" value="DUF1007"/>
    <property type="match status" value="1"/>
</dbReference>
<evidence type="ECO:0000313" key="2">
    <source>
        <dbReference type="EMBL" id="SFT61055.1"/>
    </source>
</evidence>
<gene>
    <name evidence="2" type="ORF">SAMN05216236_10461</name>
</gene>
<proteinExistence type="predicted"/>
<evidence type="ECO:0000256" key="1">
    <source>
        <dbReference type="SAM" id="SignalP"/>
    </source>
</evidence>
<protein>
    <submittedName>
        <fullName evidence="2">ABC-type uncharacterized transport system, substrate-binding protein</fullName>
    </submittedName>
</protein>
<dbReference type="InterPro" id="IPR010412">
    <property type="entry name" value="DUF1007"/>
</dbReference>
<feature type="chain" id="PRO_5010246093" evidence="1">
    <location>
        <begin position="22"/>
        <end position="219"/>
    </location>
</feature>
<keyword evidence="3" id="KW-1185">Reference proteome</keyword>
<dbReference type="AlphaFoldDB" id="A0A1I6ZEH6"/>
<name>A0A1I6ZEH6_9RHOB</name>
<accession>A0A1I6ZEH6</accession>
<evidence type="ECO:0000313" key="3">
    <source>
        <dbReference type="Proteomes" id="UP000182466"/>
    </source>
</evidence>
<dbReference type="STRING" id="999627.SAMN05216236_10461"/>
<dbReference type="EMBL" id="FPAW01000004">
    <property type="protein sequence ID" value="SFT61055.1"/>
    <property type="molecule type" value="Genomic_DNA"/>
</dbReference>
<sequence>MQRMARFLVPFLCLMPLSAAAHPHIFVDVGFDIVLDDAGSLTHLRVTWAYDDYYSLLITQDLELDQDFDGALTAEETDKLTGFDMQWVDGFNGDLEATLDDVPLDLSRPTEATAALKAGRIITTHVRSVAGAPVLAGHALSLKPYDATYYTAYEIGQPVKLIGGAGCMLDQILPDVDAQLAQMREMLLEVDASTDLQDAGLPKMGAQFATEIRVSCPAS</sequence>
<reference evidence="2 3" key="1">
    <citation type="submission" date="2016-10" db="EMBL/GenBank/DDBJ databases">
        <authorList>
            <person name="de Groot N.N."/>
        </authorList>
    </citation>
    <scope>NUCLEOTIDE SEQUENCE [LARGE SCALE GENOMIC DNA]</scope>
    <source>
        <strain evidence="2 3">CGMCC 1.10959</strain>
    </source>
</reference>
<dbReference type="Proteomes" id="UP000182466">
    <property type="component" value="Unassembled WGS sequence"/>
</dbReference>
<feature type="signal peptide" evidence="1">
    <location>
        <begin position="1"/>
        <end position="21"/>
    </location>
</feature>
<dbReference type="eggNOG" id="COG3683">
    <property type="taxonomic scope" value="Bacteria"/>
</dbReference>
<keyword evidence="1" id="KW-0732">Signal</keyword>
<organism evidence="2 3">
    <name type="scientific">Sedimentitalea nanhaiensis</name>
    <dbReference type="NCBI Taxonomy" id="999627"/>
    <lineage>
        <taxon>Bacteria</taxon>
        <taxon>Pseudomonadati</taxon>
        <taxon>Pseudomonadota</taxon>
        <taxon>Alphaproteobacteria</taxon>
        <taxon>Rhodobacterales</taxon>
        <taxon>Paracoccaceae</taxon>
        <taxon>Sedimentitalea</taxon>
    </lineage>
</organism>